<name>A0ABP7YL09_9ACTN</name>
<gene>
    <name evidence="2" type="ORF">GCM10022416_22410</name>
</gene>
<evidence type="ECO:0000313" key="3">
    <source>
        <dbReference type="Proteomes" id="UP001500266"/>
    </source>
</evidence>
<dbReference type="Proteomes" id="UP001500266">
    <property type="component" value="Unassembled WGS sequence"/>
</dbReference>
<evidence type="ECO:0000256" key="1">
    <source>
        <dbReference type="SAM" id="MobiDB-lite"/>
    </source>
</evidence>
<dbReference type="EMBL" id="BAABDO010000024">
    <property type="protein sequence ID" value="GAA4137676.1"/>
    <property type="molecule type" value="Genomic_DNA"/>
</dbReference>
<evidence type="ECO:0000313" key="2">
    <source>
        <dbReference type="EMBL" id="GAA4137676.1"/>
    </source>
</evidence>
<reference evidence="3" key="1">
    <citation type="journal article" date="2019" name="Int. J. Syst. Evol. Microbiol.">
        <title>The Global Catalogue of Microorganisms (GCM) 10K type strain sequencing project: providing services to taxonomists for standard genome sequencing and annotation.</title>
        <authorList>
            <consortium name="The Broad Institute Genomics Platform"/>
            <consortium name="The Broad Institute Genome Sequencing Center for Infectious Disease"/>
            <person name="Wu L."/>
            <person name="Ma J."/>
        </authorList>
    </citation>
    <scope>NUCLEOTIDE SEQUENCE [LARGE SCALE GENOMIC DNA]</scope>
    <source>
        <strain evidence="3">JCM 17316</strain>
    </source>
</reference>
<dbReference type="RefSeq" id="WP_345020176.1">
    <property type="nucleotide sequence ID" value="NZ_BAABDO010000024.1"/>
</dbReference>
<keyword evidence="3" id="KW-1185">Reference proteome</keyword>
<feature type="compositionally biased region" description="Basic residues" evidence="1">
    <location>
        <begin position="124"/>
        <end position="151"/>
    </location>
</feature>
<accession>A0ABP7YL09</accession>
<sequence>MDAREHRTDKDIERFAAELNERVRTLNSLTERAPGLTQPGTAYTVLGNLAQTAFRLSQTAENLDAFLHRELDAGHLGHDRGDDPEPSVLKAHDALAQATEQSMDLGEAFRRAQGALVAIQAPRGRHSPVTTHRHKTVGITGRGRRGRRRARVGGQGLSEIDR</sequence>
<proteinExistence type="predicted"/>
<protein>
    <submittedName>
        <fullName evidence="2">Uncharacterized protein</fullName>
    </submittedName>
</protein>
<feature type="region of interest" description="Disordered" evidence="1">
    <location>
        <begin position="124"/>
        <end position="162"/>
    </location>
</feature>
<comment type="caution">
    <text evidence="2">The sequence shown here is derived from an EMBL/GenBank/DDBJ whole genome shotgun (WGS) entry which is preliminary data.</text>
</comment>
<organism evidence="2 3">
    <name type="scientific">Actinomadura keratinilytica</name>
    <dbReference type="NCBI Taxonomy" id="547461"/>
    <lineage>
        <taxon>Bacteria</taxon>
        <taxon>Bacillati</taxon>
        <taxon>Actinomycetota</taxon>
        <taxon>Actinomycetes</taxon>
        <taxon>Streptosporangiales</taxon>
        <taxon>Thermomonosporaceae</taxon>
        <taxon>Actinomadura</taxon>
    </lineage>
</organism>